<dbReference type="EMBL" id="MGGP01000018">
    <property type="protein sequence ID" value="OGM32066.1"/>
    <property type="molecule type" value="Genomic_DNA"/>
</dbReference>
<dbReference type="Proteomes" id="UP000178870">
    <property type="component" value="Unassembled WGS sequence"/>
</dbReference>
<sequence>MVGFIERAPSVNGRIDPTNGWGELSSLKEGFRGTKVPSLVTYDLKLKKFQLCALFASAVNGDVPTAWVGLSTDLSSLVHLNIEDLAALVITIQEPDGLKDLPYRVSAAQISAKVFPEPYNEEGKFTEEDRWVQRMRDIYDKWGKSSLGGTGFEKFVNDFRTVVTKDSRERTLGSFYAVMRARTQSVDEIVAEYKNGNCDPRLVFVTNAVMLAFANQYPGQDIIPTKDGSLVRGRR</sequence>
<protein>
    <submittedName>
        <fullName evidence="1">Uncharacterized protein</fullName>
    </submittedName>
</protein>
<organism evidence="1 2">
    <name type="scientific">Candidatus Woesebacteria bacterium RIFCSPHIGHO2_01_FULL_44_21</name>
    <dbReference type="NCBI Taxonomy" id="1802503"/>
    <lineage>
        <taxon>Bacteria</taxon>
        <taxon>Candidatus Woeseibacteriota</taxon>
    </lineage>
</organism>
<dbReference type="AlphaFoldDB" id="A0A1F7YXJ2"/>
<comment type="caution">
    <text evidence="1">The sequence shown here is derived from an EMBL/GenBank/DDBJ whole genome shotgun (WGS) entry which is preliminary data.</text>
</comment>
<name>A0A1F7YXJ2_9BACT</name>
<evidence type="ECO:0000313" key="2">
    <source>
        <dbReference type="Proteomes" id="UP000178870"/>
    </source>
</evidence>
<evidence type="ECO:0000313" key="1">
    <source>
        <dbReference type="EMBL" id="OGM32066.1"/>
    </source>
</evidence>
<proteinExistence type="predicted"/>
<gene>
    <name evidence="1" type="ORF">A2803_00675</name>
</gene>
<reference evidence="1 2" key="1">
    <citation type="journal article" date="2016" name="Nat. Commun.">
        <title>Thousands of microbial genomes shed light on interconnected biogeochemical processes in an aquifer system.</title>
        <authorList>
            <person name="Anantharaman K."/>
            <person name="Brown C.T."/>
            <person name="Hug L.A."/>
            <person name="Sharon I."/>
            <person name="Castelle C.J."/>
            <person name="Probst A.J."/>
            <person name="Thomas B.C."/>
            <person name="Singh A."/>
            <person name="Wilkins M.J."/>
            <person name="Karaoz U."/>
            <person name="Brodie E.L."/>
            <person name="Williams K.H."/>
            <person name="Hubbard S.S."/>
            <person name="Banfield J.F."/>
        </authorList>
    </citation>
    <scope>NUCLEOTIDE SEQUENCE [LARGE SCALE GENOMIC DNA]</scope>
</reference>
<accession>A0A1F7YXJ2</accession>